<sequence>MQRIRRARGTSTLDGLRFKIRSELHEKARAYGETLDSEKPLRRQLVKTQEFRGHALEEPEQLKADHEALVGPLQQVVLENRRRQLHRNRVAEQPPRPAKAAEATSKVRAPGDK</sequence>
<reference evidence="2" key="1">
    <citation type="submission" date="2022-10" db="EMBL/GenBank/DDBJ databases">
        <title>The complete genomes of actinobacterial strains from the NBC collection.</title>
        <authorList>
            <person name="Joergensen T.S."/>
            <person name="Alvarez Arevalo M."/>
            <person name="Sterndorff E.B."/>
            <person name="Faurdal D."/>
            <person name="Vuksanovic O."/>
            <person name="Mourched A.-S."/>
            <person name="Charusanti P."/>
            <person name="Shaw S."/>
            <person name="Blin K."/>
            <person name="Weber T."/>
        </authorList>
    </citation>
    <scope>NUCLEOTIDE SEQUENCE</scope>
    <source>
        <strain evidence="2">NBC_00686</strain>
    </source>
</reference>
<proteinExistence type="predicted"/>
<evidence type="ECO:0000313" key="2">
    <source>
        <dbReference type="EMBL" id="WUT46716.1"/>
    </source>
</evidence>
<protein>
    <submittedName>
        <fullName evidence="2">Uncharacterized protein</fullName>
    </submittedName>
</protein>
<accession>A0ABZ1X4Q8</accession>
<evidence type="ECO:0000256" key="1">
    <source>
        <dbReference type="SAM" id="MobiDB-lite"/>
    </source>
</evidence>
<feature type="region of interest" description="Disordered" evidence="1">
    <location>
        <begin position="86"/>
        <end position="113"/>
    </location>
</feature>
<evidence type="ECO:0000313" key="3">
    <source>
        <dbReference type="Proteomes" id="UP001432168"/>
    </source>
</evidence>
<dbReference type="Proteomes" id="UP001432168">
    <property type="component" value="Chromosome"/>
</dbReference>
<gene>
    <name evidence="2" type="ORF">OG929_32400</name>
</gene>
<organism evidence="2 3">
    <name type="scientific">Streptomyces pseudovenezuelae</name>
    <dbReference type="NCBI Taxonomy" id="67350"/>
    <lineage>
        <taxon>Bacteria</taxon>
        <taxon>Bacillati</taxon>
        <taxon>Actinomycetota</taxon>
        <taxon>Actinomycetes</taxon>
        <taxon>Kitasatosporales</taxon>
        <taxon>Streptomycetaceae</taxon>
        <taxon>Streptomyces</taxon>
        <taxon>Streptomyces aurantiacus group</taxon>
    </lineage>
</organism>
<dbReference type="EMBL" id="CP109011">
    <property type="protein sequence ID" value="WUT46716.1"/>
    <property type="molecule type" value="Genomic_DNA"/>
</dbReference>
<keyword evidence="3" id="KW-1185">Reference proteome</keyword>
<dbReference type="RefSeq" id="WP_329268154.1">
    <property type="nucleotide sequence ID" value="NZ_CP109011.1"/>
</dbReference>
<name>A0ABZ1X4Q8_9ACTN</name>